<feature type="region of interest" description="Disordered" evidence="9">
    <location>
        <begin position="1462"/>
        <end position="1510"/>
    </location>
</feature>
<feature type="domain" description="WAP" evidence="15">
    <location>
        <begin position="716"/>
        <end position="763"/>
    </location>
</feature>
<dbReference type="InterPro" id="IPR036645">
    <property type="entry name" value="Elafin-like_sf"/>
</dbReference>
<feature type="domain" description="Antistasin-like" evidence="14">
    <location>
        <begin position="844"/>
        <end position="869"/>
    </location>
</feature>
<keyword evidence="3" id="KW-0646">Protease inhibitor</keyword>
<feature type="disulfide bond" evidence="8">
    <location>
        <begin position="362"/>
        <end position="369"/>
    </location>
</feature>
<name>A0A6A4WK66_AMPAM</name>
<dbReference type="SUPFAM" id="SSF57262">
    <property type="entry name" value="Leech antihemostatic proteins"/>
    <property type="match status" value="2"/>
</dbReference>
<evidence type="ECO:0000256" key="10">
    <source>
        <dbReference type="SAM" id="Phobius"/>
    </source>
</evidence>
<dbReference type="PROSITE" id="PS51252">
    <property type="entry name" value="ANTISTASIN"/>
    <property type="match status" value="2"/>
</dbReference>
<feature type="region of interest" description="Disordered" evidence="9">
    <location>
        <begin position="1559"/>
        <end position="1621"/>
    </location>
</feature>
<feature type="domain" description="Thyroglobulin type-1" evidence="13">
    <location>
        <begin position="1006"/>
        <end position="1072"/>
    </location>
</feature>
<feature type="domain" description="WAP" evidence="15">
    <location>
        <begin position="28"/>
        <end position="78"/>
    </location>
</feature>
<feature type="domain" description="Antistasin-like" evidence="14">
    <location>
        <begin position="156"/>
        <end position="181"/>
    </location>
</feature>
<evidence type="ECO:0000259" key="12">
    <source>
        <dbReference type="PROSITE" id="PS50279"/>
    </source>
</evidence>
<feature type="transmembrane region" description="Helical" evidence="10">
    <location>
        <begin position="1670"/>
        <end position="1695"/>
    </location>
</feature>
<reference evidence="16 17" key="1">
    <citation type="submission" date="2019-07" db="EMBL/GenBank/DDBJ databases">
        <title>Draft genome assembly of a fouling barnacle, Amphibalanus amphitrite (Darwin, 1854): The first reference genome for Thecostraca.</title>
        <authorList>
            <person name="Kim W."/>
        </authorList>
    </citation>
    <scope>NUCLEOTIDE SEQUENCE [LARGE SCALE GENOMIC DNA]</scope>
    <source>
        <strain evidence="16">SNU_AA5</strain>
        <tissue evidence="16">Soma without cirri and trophi</tissue>
    </source>
</reference>
<dbReference type="SUPFAM" id="SSF57610">
    <property type="entry name" value="Thyroglobulin type-1 domain"/>
    <property type="match status" value="5"/>
</dbReference>
<dbReference type="SUPFAM" id="SSF57256">
    <property type="entry name" value="Elafin-like"/>
    <property type="match status" value="1"/>
</dbReference>
<dbReference type="InterPro" id="IPR006150">
    <property type="entry name" value="Cys_repeat_1"/>
</dbReference>
<gene>
    <name evidence="16" type="primary">VKT3</name>
    <name evidence="16" type="ORF">FJT64_021992</name>
</gene>
<dbReference type="PANTHER" id="PTHR45938">
    <property type="entry name" value="ACP24A4-RELATED"/>
    <property type="match status" value="1"/>
</dbReference>
<dbReference type="Gene3D" id="4.10.75.10">
    <property type="entry name" value="Elafin-like"/>
    <property type="match status" value="2"/>
</dbReference>
<dbReference type="Gene3D" id="4.10.410.10">
    <property type="entry name" value="Pancreatic trypsin inhibitor Kunitz domain"/>
    <property type="match status" value="3"/>
</dbReference>
<evidence type="ECO:0000256" key="9">
    <source>
        <dbReference type="SAM" id="MobiDB-lite"/>
    </source>
</evidence>
<evidence type="ECO:0000259" key="13">
    <source>
        <dbReference type="PROSITE" id="PS51162"/>
    </source>
</evidence>
<feature type="domain" description="Thyroglobulin type-1" evidence="13">
    <location>
        <begin position="79"/>
        <end position="156"/>
    </location>
</feature>
<accession>A0A6A4WK66</accession>
<dbReference type="InterPro" id="IPR004094">
    <property type="entry name" value="Antistasin-like"/>
</dbReference>
<dbReference type="PROSITE" id="PS00484">
    <property type="entry name" value="THYROGLOBULIN_1_1"/>
    <property type="match status" value="3"/>
</dbReference>
<dbReference type="CDD" id="cd00109">
    <property type="entry name" value="Kunitz-type"/>
    <property type="match status" value="3"/>
</dbReference>
<evidence type="ECO:0000313" key="16">
    <source>
        <dbReference type="EMBL" id="KAF0306503.1"/>
    </source>
</evidence>
<comment type="caution">
    <text evidence="8">Lacks conserved residue(s) required for the propagation of feature annotation.</text>
</comment>
<dbReference type="InterPro" id="IPR002223">
    <property type="entry name" value="Kunitz_BPTI"/>
</dbReference>
<dbReference type="PROSITE" id="PS00280">
    <property type="entry name" value="BPTI_KUNITZ_1"/>
    <property type="match status" value="3"/>
</dbReference>
<evidence type="ECO:0000256" key="5">
    <source>
        <dbReference type="ARBA" id="ARBA00022900"/>
    </source>
</evidence>
<feature type="disulfide bond" evidence="8">
    <location>
        <begin position="120"/>
        <end position="127"/>
    </location>
</feature>
<feature type="chain" id="PRO_5025674341" evidence="11">
    <location>
        <begin position="25"/>
        <end position="1740"/>
    </location>
</feature>
<organism evidence="16 17">
    <name type="scientific">Amphibalanus amphitrite</name>
    <name type="common">Striped barnacle</name>
    <name type="synonym">Balanus amphitrite</name>
    <dbReference type="NCBI Taxonomy" id="1232801"/>
    <lineage>
        <taxon>Eukaryota</taxon>
        <taxon>Metazoa</taxon>
        <taxon>Ecdysozoa</taxon>
        <taxon>Arthropoda</taxon>
        <taxon>Crustacea</taxon>
        <taxon>Multicrustacea</taxon>
        <taxon>Cirripedia</taxon>
        <taxon>Thoracica</taxon>
        <taxon>Thoracicalcarea</taxon>
        <taxon>Balanomorpha</taxon>
        <taxon>Balanoidea</taxon>
        <taxon>Balanidae</taxon>
        <taxon>Amphibalaninae</taxon>
        <taxon>Amphibalanus</taxon>
    </lineage>
</organism>
<dbReference type="Gene3D" id="2.10.22.10">
    <property type="entry name" value="Antistasin, domain 1"/>
    <property type="match status" value="3"/>
</dbReference>
<feature type="compositionally biased region" description="Basic and acidic residues" evidence="9">
    <location>
        <begin position="1561"/>
        <end position="1574"/>
    </location>
</feature>
<feature type="compositionally biased region" description="Low complexity" evidence="9">
    <location>
        <begin position="1462"/>
        <end position="1496"/>
    </location>
</feature>
<dbReference type="InterPro" id="IPR028150">
    <property type="entry name" value="Lustrin_cystein"/>
</dbReference>
<evidence type="ECO:0000259" key="15">
    <source>
        <dbReference type="PROSITE" id="PS51390"/>
    </source>
</evidence>
<dbReference type="GO" id="GO:0005615">
    <property type="term" value="C:extracellular space"/>
    <property type="evidence" value="ECO:0007669"/>
    <property type="project" value="TreeGrafter"/>
</dbReference>
<feature type="compositionally biased region" description="Polar residues" evidence="9">
    <location>
        <begin position="607"/>
        <end position="619"/>
    </location>
</feature>
<dbReference type="InterPro" id="IPR036880">
    <property type="entry name" value="Kunitz_BPTI_sf"/>
</dbReference>
<comment type="subcellular location">
    <subcellularLocation>
        <location evidence="1">Secreted</location>
    </subcellularLocation>
</comment>
<feature type="region of interest" description="Disordered" evidence="9">
    <location>
        <begin position="570"/>
        <end position="591"/>
    </location>
</feature>
<dbReference type="InterPro" id="IPR008197">
    <property type="entry name" value="WAP_dom"/>
</dbReference>
<dbReference type="SUPFAM" id="SSF57362">
    <property type="entry name" value="BPTI-like"/>
    <property type="match status" value="3"/>
</dbReference>
<dbReference type="GO" id="GO:0050431">
    <property type="term" value="F:transforming growth factor beta binding"/>
    <property type="evidence" value="ECO:0007669"/>
    <property type="project" value="TreeGrafter"/>
</dbReference>
<keyword evidence="17" id="KW-1185">Reference proteome</keyword>
<dbReference type="PROSITE" id="PS50279">
    <property type="entry name" value="BPTI_KUNITZ_2"/>
    <property type="match status" value="3"/>
</dbReference>
<keyword evidence="7" id="KW-0393">Immunoglobulin domain</keyword>
<keyword evidence="5" id="KW-0722">Serine protease inhibitor</keyword>
<dbReference type="CDD" id="cd00199">
    <property type="entry name" value="WAP"/>
    <property type="match status" value="2"/>
</dbReference>
<dbReference type="SMART" id="SM00217">
    <property type="entry name" value="WAP"/>
    <property type="match status" value="2"/>
</dbReference>
<keyword evidence="10" id="KW-1133">Transmembrane helix</keyword>
<evidence type="ECO:0000256" key="8">
    <source>
        <dbReference type="PROSITE-ProRule" id="PRU00500"/>
    </source>
</evidence>
<feature type="region of interest" description="Disordered" evidence="9">
    <location>
        <begin position="607"/>
        <end position="630"/>
    </location>
</feature>
<dbReference type="InterPro" id="IPR020901">
    <property type="entry name" value="Prtase_inh_Kunz-CS"/>
</dbReference>
<feature type="compositionally biased region" description="Low complexity" evidence="9">
    <location>
        <begin position="1598"/>
        <end position="1618"/>
    </location>
</feature>
<feature type="region of interest" description="Disordered" evidence="9">
    <location>
        <begin position="471"/>
        <end position="543"/>
    </location>
</feature>
<dbReference type="Pfam" id="PF00014">
    <property type="entry name" value="Kunitz_BPTI"/>
    <property type="match status" value="3"/>
</dbReference>
<protein>
    <submittedName>
        <fullName evidence="16">Kunitz-type serine protease inhibitor bitisilin-3</fullName>
    </submittedName>
</protein>
<feature type="domain" description="BPTI/Kunitz inhibitor" evidence="12">
    <location>
        <begin position="1318"/>
        <end position="1368"/>
    </location>
</feature>
<dbReference type="Pfam" id="PF02822">
    <property type="entry name" value="Antistasin"/>
    <property type="match status" value="2"/>
</dbReference>
<evidence type="ECO:0000259" key="14">
    <source>
        <dbReference type="PROSITE" id="PS51252"/>
    </source>
</evidence>
<keyword evidence="6 8" id="KW-1015">Disulfide bond</keyword>
<dbReference type="SMART" id="SM00289">
    <property type="entry name" value="WR1"/>
    <property type="match status" value="2"/>
</dbReference>
<dbReference type="SMART" id="SM00131">
    <property type="entry name" value="KU"/>
    <property type="match status" value="3"/>
</dbReference>
<dbReference type="PROSITE" id="PS51390">
    <property type="entry name" value="WAP"/>
    <property type="match status" value="2"/>
</dbReference>
<feature type="domain" description="Thyroglobulin type-1" evidence="13">
    <location>
        <begin position="1143"/>
        <end position="1266"/>
    </location>
</feature>
<feature type="domain" description="BPTI/Kunitz inhibitor" evidence="12">
    <location>
        <begin position="953"/>
        <end position="1003"/>
    </location>
</feature>
<dbReference type="PRINTS" id="PR00759">
    <property type="entry name" value="BASICPTASE"/>
</dbReference>
<proteinExistence type="predicted"/>
<comment type="caution">
    <text evidence="16">The sequence shown here is derived from an EMBL/GenBank/DDBJ whole genome shotgun (WGS) entry which is preliminary data.</text>
</comment>
<feature type="domain" description="Thyroglobulin type-1" evidence="13">
    <location>
        <begin position="765"/>
        <end position="836"/>
    </location>
</feature>
<evidence type="ECO:0000256" key="1">
    <source>
        <dbReference type="ARBA" id="ARBA00004613"/>
    </source>
</evidence>
<dbReference type="InterPro" id="IPR000716">
    <property type="entry name" value="Thyroglobulin_1"/>
</dbReference>
<dbReference type="InterPro" id="IPR011061">
    <property type="entry name" value="Hirudin/antistatin"/>
</dbReference>
<keyword evidence="10" id="KW-0472">Membrane</keyword>
<keyword evidence="10" id="KW-0812">Transmembrane</keyword>
<dbReference type="Proteomes" id="UP000440578">
    <property type="component" value="Unassembled WGS sequence"/>
</dbReference>
<feature type="disulfide bond" evidence="8">
    <location>
        <begin position="1044"/>
        <end position="1051"/>
    </location>
</feature>
<evidence type="ECO:0000256" key="3">
    <source>
        <dbReference type="ARBA" id="ARBA00022690"/>
    </source>
</evidence>
<evidence type="ECO:0000313" key="17">
    <source>
        <dbReference type="Proteomes" id="UP000440578"/>
    </source>
</evidence>
<evidence type="ECO:0000256" key="6">
    <source>
        <dbReference type="ARBA" id="ARBA00023157"/>
    </source>
</evidence>
<evidence type="ECO:0000256" key="2">
    <source>
        <dbReference type="ARBA" id="ARBA00022525"/>
    </source>
</evidence>
<dbReference type="PANTHER" id="PTHR45938:SF11">
    <property type="entry name" value="WAP, KAZAL, IMMUNOGLOBULIN, KUNITZ AND NTR DOMAIN-CONTAINING PROTEIN 2-LIKE"/>
    <property type="match status" value="1"/>
</dbReference>
<dbReference type="CDD" id="cd00191">
    <property type="entry name" value="TY"/>
    <property type="match status" value="4"/>
</dbReference>
<feature type="signal peptide" evidence="11">
    <location>
        <begin position="1"/>
        <end position="24"/>
    </location>
</feature>
<dbReference type="Pfam" id="PF00086">
    <property type="entry name" value="Thyroglobulin_1"/>
    <property type="match status" value="5"/>
</dbReference>
<feature type="compositionally biased region" description="Low complexity" evidence="9">
    <location>
        <begin position="1575"/>
        <end position="1585"/>
    </location>
</feature>
<evidence type="ECO:0000256" key="4">
    <source>
        <dbReference type="ARBA" id="ARBA00022729"/>
    </source>
</evidence>
<feature type="domain" description="BPTI/Kunitz inhibitor" evidence="12">
    <location>
        <begin position="1375"/>
        <end position="1425"/>
    </location>
</feature>
<dbReference type="InterPro" id="IPR036857">
    <property type="entry name" value="Thyroglobulin_1_sf"/>
</dbReference>
<keyword evidence="4 11" id="KW-0732">Signal</keyword>
<dbReference type="GO" id="GO:0004867">
    <property type="term" value="F:serine-type endopeptidase inhibitor activity"/>
    <property type="evidence" value="ECO:0007669"/>
    <property type="project" value="UniProtKB-KW"/>
</dbReference>
<dbReference type="Pfam" id="PF14625">
    <property type="entry name" value="Lustrin_cystein"/>
    <property type="match status" value="2"/>
</dbReference>
<keyword evidence="2" id="KW-0964">Secreted</keyword>
<dbReference type="FunFam" id="4.10.410.10:FF:000020">
    <property type="entry name" value="Collagen, type VI, alpha 3"/>
    <property type="match status" value="1"/>
</dbReference>
<sequence length="1740" mass="187793">MLGYHGRVQSALLVFVLLCRSASALEKGAVKPGSCPRHVLPASRCIWEQKDECETDSDCSGVAKCCSTGCAKFCVMPLYTACEQQLKNSLRRSKSLSGDAARRVRLPDCTPEGQFKSVQCDPFKGFCWCVDDNGFERPGTRARSLELTNCSRQAECADVTCRMLCPYSFKLDERGCPLCQCWDPCQEVQCPGKLSCQLEEMPCTNEPCPPVPTCKRPRSLETLCLAGRPLTFAEGNRPFLCGTDPGKPQCPPLHECQVPTGAEYGVCCPSMEKALAPPARCPAPPLGQKEECGVPCQFDFQCSRYDTCCRSHECGTHCVPTSNKTKCEQKRELAELMIINEKQGRGYIPQCAADGSFERRQCSRNGLVCWCVDDDGTNIRGTMGAADTVICQPTDVNRIAGGRSLGCPDLRCAEVCQYGRVPDATGCPSCVCARPCDEFVCPEGTVCVPNTQPGCHGPLCQATPKCVAVEPESPPAPAETIPEENSAQEQPKEQIPESKPETVPVAEDNIVPTEAAEESLLPLTESKESAVTTESVESPESEFVESSGDLLLAGEEYDNVVALDGEWPGAEADQAVSLDESSGAGPEPEPELVSDVVDSVVNVLMSHSQPVESEGQQARSAALRDYSEPEQVAGHRSLAAALQSAQMGESAAAQLQSGMEARASYLREEQARQQYNVQARHSGGGGSSANQIEALDEEDLYLLEEEQLREEDTKQKLEKPGQCPFSVPVGAHSCELQCGSDSDCAGEHKCCSTGCGTQCVRPLLATACQHEKSVLEERARSSGVPLGRTYIPHCRDQDGLYSEVQCHPVLGVCWCVDEAGRERAGTRAAGRHNVNCTTPALSSCPRLSCPVFCPSGRRLDAQGCPTCQCHHPCESVRCRDGLECRPVPVRCVAGPCPPLALCLPPVTDPCPTGRPLPGARCGPGQPACPGTHLCHISPFHEYDVCCPKPRDVCHLPESSGACGQSLVRWRFDRDAGKCTSFIYSGCDGNANNFQTLDECRAVCPVLTPCQQRREKAELALELYKTVSFIPKCDAATGAWEPIQCQPEFGLCWCVDSDGRMVDGSMVAGVPSCSSRQGRRLSLLPRRTQICERGETVHVCPRSLCENKVCLSDPTATCRIDPCGRCGYRFYDRDGEEVNCSTGLTQCQQERQQVLNSAVWKRHGQYEARDRSSVRLYAALLGMLSQSPAGSGQHHSSHRTDLLADGMVVSPPVCREDGSYRPEQGAAGLMWCVTATGRPVHSSLTRGLVRCGEDGSLLERQSLSPVCPAGVTPKVCRHECLRAACPGHEDAVCVADPCNNCQTTFYSVTGREVQCERPCSQPVLSGQCRASIPRFYYDQNLGQCEPFLYGGCGGNDNNFGSIEECRRQCQQPVDVCSLPAGSGPCDESHVRWFYNTVSQECEPFSYGGCAGNANNFASRAACEARCPDLERSSTIWDSTREVVIVNALPKTVTVKKVIKEVPTTTTTTSTTTSTTTEKEPTTTTTTTTTTEKAAPAAEPEPSPAAPSAAPQYIPVPEREDALTGNELTEEDSAALAAIPEVTFPLVSSRDAELWGGQLGRALRPEEPQEESRESTETVVPAATDATNVDDDTLQNLSVSSPAPAAPSESSEPSAESGEPAPRRRQARLLAGNIDRQLWADLRSGTSEPSAAEDQYVLQREVVRTERDGFPLTAAVIVVAALSVTVIAAGVIGAIVYRRKNSGQKAEAPSTHETGALCSGRSLHEQLGRQPPNQQPTFRWNF</sequence>
<dbReference type="GO" id="GO:0048019">
    <property type="term" value="F:receptor antagonist activity"/>
    <property type="evidence" value="ECO:0007669"/>
    <property type="project" value="TreeGrafter"/>
</dbReference>
<dbReference type="Pfam" id="PF00095">
    <property type="entry name" value="WAP"/>
    <property type="match status" value="2"/>
</dbReference>
<feature type="disulfide bond" evidence="8">
    <location>
        <begin position="806"/>
        <end position="813"/>
    </location>
</feature>
<dbReference type="PROSITE" id="PS51162">
    <property type="entry name" value="THYROGLOBULIN_1_2"/>
    <property type="match status" value="5"/>
</dbReference>
<dbReference type="Gene3D" id="4.10.800.10">
    <property type="entry name" value="Thyroglobulin type-1"/>
    <property type="match status" value="5"/>
</dbReference>
<feature type="compositionally biased region" description="Basic and acidic residues" evidence="9">
    <location>
        <begin position="490"/>
        <end position="500"/>
    </location>
</feature>
<feature type="disulfide bond" evidence="8">
    <location>
        <begin position="371"/>
        <end position="391"/>
    </location>
</feature>
<evidence type="ECO:0000256" key="11">
    <source>
        <dbReference type="SAM" id="SignalP"/>
    </source>
</evidence>
<evidence type="ECO:0000256" key="7">
    <source>
        <dbReference type="ARBA" id="ARBA00023319"/>
    </source>
</evidence>
<dbReference type="OrthoDB" id="406800at2759"/>
<dbReference type="SMART" id="SM00211">
    <property type="entry name" value="TY"/>
    <property type="match status" value="5"/>
</dbReference>
<feature type="domain" description="Thyroglobulin type-1" evidence="13">
    <location>
        <begin position="324"/>
        <end position="391"/>
    </location>
</feature>
<dbReference type="EMBL" id="VIIS01000662">
    <property type="protein sequence ID" value="KAF0306503.1"/>
    <property type="molecule type" value="Genomic_DNA"/>
</dbReference>